<dbReference type="PIRSF" id="PIRSF001492">
    <property type="entry name" value="IPGAM"/>
    <property type="match status" value="1"/>
</dbReference>
<gene>
    <name evidence="8" type="primary">gpmI</name>
    <name evidence="12" type="ORF">CSC78_00710</name>
</gene>
<dbReference type="Gene3D" id="3.40.1450.10">
    <property type="entry name" value="BPG-independent phosphoglycerate mutase, domain B"/>
    <property type="match status" value="1"/>
</dbReference>
<evidence type="ECO:0000313" key="12">
    <source>
        <dbReference type="EMBL" id="KAF1727376.1"/>
    </source>
</evidence>
<evidence type="ECO:0000313" key="13">
    <source>
        <dbReference type="Proteomes" id="UP000781710"/>
    </source>
</evidence>
<feature type="binding site" evidence="8">
    <location>
        <position position="331"/>
    </location>
    <ligand>
        <name>substrate</name>
    </ligand>
</feature>
<feature type="binding site" evidence="8">
    <location>
        <begin position="258"/>
        <end position="261"/>
    </location>
    <ligand>
        <name>substrate</name>
    </ligand>
</feature>
<comment type="pathway">
    <text evidence="2 8">Carbohydrate degradation; glycolysis; pyruvate from D-glyceraldehyde 3-phosphate: step 3/5.</text>
</comment>
<dbReference type="EC" id="5.4.2.12" evidence="8 9"/>
<evidence type="ECO:0000259" key="11">
    <source>
        <dbReference type="Pfam" id="PF06415"/>
    </source>
</evidence>
<feature type="active site" description="Phosphoserine intermediate" evidence="8">
    <location>
        <position position="63"/>
    </location>
</feature>
<evidence type="ECO:0000256" key="5">
    <source>
        <dbReference type="ARBA" id="ARBA00023152"/>
    </source>
</evidence>
<dbReference type="Gene3D" id="3.40.720.10">
    <property type="entry name" value="Alkaline Phosphatase, subunit A"/>
    <property type="match status" value="1"/>
</dbReference>
<feature type="binding site" evidence="8">
    <location>
        <position position="439"/>
    </location>
    <ligand>
        <name>Mn(2+)</name>
        <dbReference type="ChEBI" id="CHEBI:29035"/>
        <label>2</label>
    </ligand>
</feature>
<keyword evidence="5 8" id="KW-0324">Glycolysis</keyword>
<dbReference type="InterPro" id="IPR005995">
    <property type="entry name" value="Pgm_bpd_ind"/>
</dbReference>
<dbReference type="Pfam" id="PF01676">
    <property type="entry name" value="Metalloenzyme"/>
    <property type="match status" value="1"/>
</dbReference>
<feature type="binding site" evidence="8">
    <location>
        <position position="398"/>
    </location>
    <ligand>
        <name>Mn(2+)</name>
        <dbReference type="ChEBI" id="CHEBI:29035"/>
        <label>1</label>
    </ligand>
</feature>
<name>A0ABQ6ZLY9_9GAMM</name>
<comment type="function">
    <text evidence="8">Catalyzes the interconversion of 2-phosphoglycerate and 3-phosphoglycerate.</text>
</comment>
<dbReference type="CDD" id="cd16010">
    <property type="entry name" value="iPGM"/>
    <property type="match status" value="1"/>
</dbReference>
<keyword evidence="7 8" id="KW-0413">Isomerase</keyword>
<feature type="domain" description="Metalloenzyme" evidence="10">
    <location>
        <begin position="5"/>
        <end position="498"/>
    </location>
</feature>
<keyword evidence="13" id="KW-1185">Reference proteome</keyword>
<keyword evidence="6 8" id="KW-0464">Manganese</keyword>
<feature type="binding site" evidence="8">
    <location>
        <position position="192"/>
    </location>
    <ligand>
        <name>substrate</name>
    </ligand>
</feature>
<dbReference type="SUPFAM" id="SSF64158">
    <property type="entry name" value="2,3-Bisphosphoglycerate-independent phosphoglycerate mutase, substrate-binding domain"/>
    <property type="match status" value="1"/>
</dbReference>
<dbReference type="InterPro" id="IPR017850">
    <property type="entry name" value="Alkaline_phosphatase_core_sf"/>
</dbReference>
<dbReference type="InterPro" id="IPR036646">
    <property type="entry name" value="PGAM_B_sf"/>
</dbReference>
<dbReference type="PANTHER" id="PTHR31637:SF0">
    <property type="entry name" value="2,3-BISPHOSPHOGLYCERATE-INDEPENDENT PHOSPHOGLYCERATE MUTASE"/>
    <property type="match status" value="1"/>
</dbReference>
<comment type="similarity">
    <text evidence="3 8">Belongs to the BPG-independent phosphoglycerate mutase family.</text>
</comment>
<protein>
    <recommendedName>
        <fullName evidence="8 9">2,3-bisphosphoglycerate-independent phosphoglycerate mutase</fullName>
        <shortName evidence="8">BPG-independent PGAM</shortName>
        <shortName evidence="8">Phosphoglyceromutase</shortName>
        <shortName evidence="8">iPGM</shortName>
        <ecNumber evidence="8 9">5.4.2.12</ecNumber>
    </recommendedName>
</protein>
<dbReference type="PANTHER" id="PTHR31637">
    <property type="entry name" value="2,3-BISPHOSPHOGLYCERATE-INDEPENDENT PHOSPHOGLYCERATE MUTASE"/>
    <property type="match status" value="1"/>
</dbReference>
<dbReference type="InterPro" id="IPR011258">
    <property type="entry name" value="BPG-indep_PGM_N"/>
</dbReference>
<feature type="binding site" evidence="8">
    <location>
        <position position="124"/>
    </location>
    <ligand>
        <name>substrate</name>
    </ligand>
</feature>
<sequence>MKRPKPVVLLILDGWGHREDPTDNALAQAELPNWRRLLASAPHTLIHTEGRHVGLPDGQMGNSEVGHMNLGAGRIVYQDLTRIDAAIEDGSFYTNAELVAACAAAKADGKTLHVFGLLSPGGVHSHELHLFAMLELAKRQGVPRVAVHAFLDGRDTPPKSAEPSLRALQDLCATLGNAHIASVSGRYYAMDRDKRWDRVQLAWDAIVEAKAEYRAATGVAALEDAYARGENDEFVLPTVIEGAQPMADGDAVVFMNFRADRARQLTAAFVSPAFDGFERRVPALARFVCLTEYDAKLPAPVAFGPDDLRETFGELLAEHGLTQLRIAETEKYAHVTFFFSGGREDVFEGEERILIPSPKVATYDLQPEMSCPELTEKLVDAIGAGRFDAIVCNIANPDMVGHSGDLQAAILAAQAVDKAVGAIDAAVRKAGGAMIITADHGNLEMMRDPATGQPHTAHTVGPVPLVLVQPEGAPVVTLRSGGALRDVAPTLLQLLGLPQPAAMSGRSLIDA</sequence>
<dbReference type="SUPFAM" id="SSF53649">
    <property type="entry name" value="Alkaline phosphatase-like"/>
    <property type="match status" value="1"/>
</dbReference>
<accession>A0ABQ6ZLY9</accession>
<evidence type="ECO:0000256" key="3">
    <source>
        <dbReference type="ARBA" id="ARBA00008819"/>
    </source>
</evidence>
<feature type="binding site" evidence="8">
    <location>
        <position position="63"/>
    </location>
    <ligand>
        <name>Mn(2+)</name>
        <dbReference type="ChEBI" id="CHEBI:29035"/>
        <label>2</label>
    </ligand>
</feature>
<evidence type="ECO:0000256" key="9">
    <source>
        <dbReference type="NCBIfam" id="TIGR01307"/>
    </source>
</evidence>
<organism evidence="12 13">
    <name type="scientific">Pseudoxanthomonas japonensis</name>
    <dbReference type="NCBI Taxonomy" id="69284"/>
    <lineage>
        <taxon>Bacteria</taxon>
        <taxon>Pseudomonadati</taxon>
        <taxon>Pseudomonadota</taxon>
        <taxon>Gammaproteobacteria</taxon>
        <taxon>Lysobacterales</taxon>
        <taxon>Lysobacteraceae</taxon>
        <taxon>Pseudoxanthomonas</taxon>
    </lineage>
</organism>
<evidence type="ECO:0000256" key="2">
    <source>
        <dbReference type="ARBA" id="ARBA00004798"/>
    </source>
</evidence>
<dbReference type="InterPro" id="IPR006124">
    <property type="entry name" value="Metalloenzyme"/>
</dbReference>
<evidence type="ECO:0000256" key="6">
    <source>
        <dbReference type="ARBA" id="ARBA00023211"/>
    </source>
</evidence>
<evidence type="ECO:0000259" key="10">
    <source>
        <dbReference type="Pfam" id="PF01676"/>
    </source>
</evidence>
<feature type="domain" description="BPG-independent PGAM N-terminal" evidence="11">
    <location>
        <begin position="83"/>
        <end position="294"/>
    </location>
</feature>
<dbReference type="NCBIfam" id="TIGR01307">
    <property type="entry name" value="pgm_bpd_ind"/>
    <property type="match status" value="1"/>
</dbReference>
<feature type="binding site" evidence="8">
    <location>
        <begin position="154"/>
        <end position="155"/>
    </location>
    <ligand>
        <name>substrate</name>
    </ligand>
</feature>
<comment type="subunit">
    <text evidence="8">Monomer.</text>
</comment>
<evidence type="ECO:0000256" key="8">
    <source>
        <dbReference type="HAMAP-Rule" id="MF_01038"/>
    </source>
</evidence>
<dbReference type="EMBL" id="PDWW01000001">
    <property type="protein sequence ID" value="KAF1727376.1"/>
    <property type="molecule type" value="Genomic_DNA"/>
</dbReference>
<keyword evidence="4 8" id="KW-0479">Metal-binding</keyword>
<reference evidence="12 13" key="1">
    <citation type="submission" date="2017-10" db="EMBL/GenBank/DDBJ databases">
        <title>Whole genome sequencing of members of genus Pseudoxanthomonas.</title>
        <authorList>
            <person name="Kumar S."/>
            <person name="Bansal K."/>
            <person name="Kaur A."/>
            <person name="Patil P."/>
            <person name="Sharma S."/>
            <person name="Patil P.B."/>
        </authorList>
    </citation>
    <scope>NUCLEOTIDE SEQUENCE [LARGE SCALE GENOMIC DNA]</scope>
    <source>
        <strain evidence="12 13">DSM 17109</strain>
    </source>
</reference>
<feature type="binding site" evidence="8">
    <location>
        <position position="13"/>
    </location>
    <ligand>
        <name>Mn(2+)</name>
        <dbReference type="ChEBI" id="CHEBI:29035"/>
        <label>2</label>
    </ligand>
</feature>
<feature type="binding site" evidence="8">
    <location>
        <position position="186"/>
    </location>
    <ligand>
        <name>substrate</name>
    </ligand>
</feature>
<dbReference type="Proteomes" id="UP000781710">
    <property type="component" value="Unassembled WGS sequence"/>
</dbReference>
<feature type="binding site" evidence="8">
    <location>
        <position position="440"/>
    </location>
    <ligand>
        <name>Mn(2+)</name>
        <dbReference type="ChEBI" id="CHEBI:29035"/>
        <label>2</label>
    </ligand>
</feature>
<evidence type="ECO:0000256" key="4">
    <source>
        <dbReference type="ARBA" id="ARBA00022723"/>
    </source>
</evidence>
<dbReference type="HAMAP" id="MF_01038">
    <property type="entry name" value="GpmI"/>
    <property type="match status" value="1"/>
</dbReference>
<feature type="binding site" evidence="8">
    <location>
        <position position="402"/>
    </location>
    <ligand>
        <name>Mn(2+)</name>
        <dbReference type="ChEBI" id="CHEBI:29035"/>
        <label>1</label>
    </ligand>
</feature>
<evidence type="ECO:0000256" key="7">
    <source>
        <dbReference type="ARBA" id="ARBA00023235"/>
    </source>
</evidence>
<feature type="binding site" evidence="8">
    <location>
        <position position="458"/>
    </location>
    <ligand>
        <name>Mn(2+)</name>
        <dbReference type="ChEBI" id="CHEBI:29035"/>
        <label>1</label>
    </ligand>
</feature>
<dbReference type="Pfam" id="PF06415">
    <property type="entry name" value="iPGM_N"/>
    <property type="match status" value="1"/>
</dbReference>
<proteinExistence type="inferred from homology"/>
<comment type="catalytic activity">
    <reaction evidence="1 8">
        <text>(2R)-2-phosphoglycerate = (2R)-3-phosphoglycerate</text>
        <dbReference type="Rhea" id="RHEA:15901"/>
        <dbReference type="ChEBI" id="CHEBI:58272"/>
        <dbReference type="ChEBI" id="CHEBI:58289"/>
        <dbReference type="EC" id="5.4.2.12"/>
    </reaction>
</comment>
<comment type="cofactor">
    <cofactor evidence="8">
        <name>Mn(2+)</name>
        <dbReference type="ChEBI" id="CHEBI:29035"/>
    </cofactor>
    <text evidence="8">Binds 2 manganese ions per subunit.</text>
</comment>
<evidence type="ECO:0000256" key="1">
    <source>
        <dbReference type="ARBA" id="ARBA00000370"/>
    </source>
</evidence>
<comment type="caution">
    <text evidence="12">The sequence shown here is derived from an EMBL/GenBank/DDBJ whole genome shotgun (WGS) entry which is preliminary data.</text>
</comment>